<gene>
    <name evidence="3" type="ORF">HOV93_19580</name>
</gene>
<dbReference type="InterPro" id="IPR028994">
    <property type="entry name" value="Integrin_alpha_N"/>
</dbReference>
<dbReference type="PANTHER" id="PTHR44103:SF1">
    <property type="entry name" value="PROPROTEIN CONVERTASE P"/>
    <property type="match status" value="1"/>
</dbReference>
<dbReference type="SUPFAM" id="SSF69318">
    <property type="entry name" value="Integrin alpha N-terminal domain"/>
    <property type="match status" value="1"/>
</dbReference>
<dbReference type="RefSeq" id="WP_207396241.1">
    <property type="nucleotide sequence ID" value="NZ_JABRWO010000004.1"/>
</dbReference>
<evidence type="ECO:0008006" key="5">
    <source>
        <dbReference type="Google" id="ProtNLM"/>
    </source>
</evidence>
<dbReference type="PANTHER" id="PTHR44103">
    <property type="entry name" value="PROPROTEIN CONVERTASE P"/>
    <property type="match status" value="1"/>
</dbReference>
<organism evidence="3 4">
    <name type="scientific">Bremerella alba</name>
    <dbReference type="NCBI Taxonomy" id="980252"/>
    <lineage>
        <taxon>Bacteria</taxon>
        <taxon>Pseudomonadati</taxon>
        <taxon>Planctomycetota</taxon>
        <taxon>Planctomycetia</taxon>
        <taxon>Pirellulales</taxon>
        <taxon>Pirellulaceae</taxon>
        <taxon>Bremerella</taxon>
    </lineage>
</organism>
<dbReference type="Proteomes" id="UP000551616">
    <property type="component" value="Unassembled WGS sequence"/>
</dbReference>
<name>A0A7V8V4V4_9BACT</name>
<proteinExistence type="predicted"/>
<accession>A0A7V8V4V4</accession>
<evidence type="ECO:0000256" key="2">
    <source>
        <dbReference type="SAM" id="SignalP"/>
    </source>
</evidence>
<feature type="signal peptide" evidence="2">
    <location>
        <begin position="1"/>
        <end position="21"/>
    </location>
</feature>
<evidence type="ECO:0000313" key="4">
    <source>
        <dbReference type="Proteomes" id="UP000551616"/>
    </source>
</evidence>
<dbReference type="InterPro" id="IPR013517">
    <property type="entry name" value="FG-GAP"/>
</dbReference>
<comment type="caution">
    <text evidence="3">The sequence shown here is derived from an EMBL/GenBank/DDBJ whole genome shotgun (WGS) entry which is preliminary data.</text>
</comment>
<dbReference type="Pfam" id="PF13517">
    <property type="entry name" value="FG-GAP_3"/>
    <property type="match status" value="2"/>
</dbReference>
<protein>
    <recommendedName>
        <fullName evidence="5">FG-GAP repeat protein</fullName>
    </recommendedName>
</protein>
<evidence type="ECO:0000256" key="1">
    <source>
        <dbReference type="ARBA" id="ARBA00022729"/>
    </source>
</evidence>
<keyword evidence="1 2" id="KW-0732">Signal</keyword>
<keyword evidence="4" id="KW-1185">Reference proteome</keyword>
<dbReference type="Gene3D" id="2.130.10.130">
    <property type="entry name" value="Integrin alpha, N-terminal"/>
    <property type="match status" value="1"/>
</dbReference>
<evidence type="ECO:0000313" key="3">
    <source>
        <dbReference type="EMBL" id="MBA2114791.1"/>
    </source>
</evidence>
<dbReference type="AlphaFoldDB" id="A0A7V8V4V4"/>
<dbReference type="EMBL" id="JABRWO010000004">
    <property type="protein sequence ID" value="MBA2114791.1"/>
    <property type="molecule type" value="Genomic_DNA"/>
</dbReference>
<feature type="chain" id="PRO_5031187195" description="FG-GAP repeat protein" evidence="2">
    <location>
        <begin position="22"/>
        <end position="388"/>
    </location>
</feature>
<sequence>MLALRCTAVAIVLSLLGTLSAAEPWQRHTIDNTSRGADGVRPLDVNGDGLPDLCTGWEEGGVIRVYLHPGQAKVKQPWPAVTVGKVKSPEDAVFMDVNGDGAFDVVSSCEGRQQTIFVHFAPSKPEDYLTPTAWKTEPIATSEKQTRWMFALPWQGEPGKTLELIAGSKAPNGAVGRFSRDDAGAWNWQKLTDAGWIMSLVPEDMNRDGHADLLYSDRKGKRRGVYWIDLASDPRSTAPKLIGGAAHEVLFLDVADLDQDEQRDVVCATYGDTLLWFRRKEAAPVFEQIEIPMPANTGTGKSVRVVDVNLDGQNDLVISCGNAGKKHGVMWMHKREGEWVAQPISGLEEGIKFDLLQLIDLDGDGDLDVLTCEERDNLGVIWYENPTR</sequence>
<reference evidence="3 4" key="1">
    <citation type="submission" date="2020-05" db="EMBL/GenBank/DDBJ databases">
        <title>Bremerella alba sp. nov., a novel planctomycete isolated from the surface of the macroalga Fucus spiralis.</title>
        <authorList>
            <person name="Godinho O."/>
            <person name="Botelho R."/>
            <person name="Albuquerque L."/>
            <person name="Wiegand S."/>
            <person name="Da Costa M.S."/>
            <person name="Lobo-Da-Cunha A."/>
            <person name="Jogler C."/>
            <person name="Lage O.M."/>
        </authorList>
    </citation>
    <scope>NUCLEOTIDE SEQUENCE [LARGE SCALE GENOMIC DNA]</scope>
    <source>
        <strain evidence="3 4">FF15</strain>
    </source>
</reference>